<name>A0A367EA31_9ACTN</name>
<organism evidence="4 5">
    <name type="scientific">Streptomyces reniochalinae</name>
    <dbReference type="NCBI Taxonomy" id="2250578"/>
    <lineage>
        <taxon>Bacteria</taxon>
        <taxon>Bacillati</taxon>
        <taxon>Actinomycetota</taxon>
        <taxon>Actinomycetes</taxon>
        <taxon>Kitasatosporales</taxon>
        <taxon>Streptomycetaceae</taxon>
        <taxon>Streptomyces</taxon>
    </lineage>
</organism>
<dbReference type="Pfam" id="PF00440">
    <property type="entry name" value="TetR_N"/>
    <property type="match status" value="1"/>
</dbReference>
<dbReference type="OrthoDB" id="3691941at2"/>
<dbReference type="InterPro" id="IPR009057">
    <property type="entry name" value="Homeodomain-like_sf"/>
</dbReference>
<evidence type="ECO:0000313" key="5">
    <source>
        <dbReference type="Proteomes" id="UP000253507"/>
    </source>
</evidence>
<feature type="DNA-binding region" description="H-T-H motif" evidence="2">
    <location>
        <begin position="37"/>
        <end position="56"/>
    </location>
</feature>
<dbReference type="PROSITE" id="PS50977">
    <property type="entry name" value="HTH_TETR_2"/>
    <property type="match status" value="1"/>
</dbReference>
<dbReference type="PANTHER" id="PTHR30055">
    <property type="entry name" value="HTH-TYPE TRANSCRIPTIONAL REGULATOR RUTR"/>
    <property type="match status" value="1"/>
</dbReference>
<reference evidence="4 5" key="1">
    <citation type="submission" date="2018-06" db="EMBL/GenBank/DDBJ databases">
        <title>Streptomyces reniochalinae sp. nov. and Streptomyces diacarnus sp. nov. from marine sponges.</title>
        <authorList>
            <person name="Li L."/>
        </authorList>
    </citation>
    <scope>NUCLEOTIDE SEQUENCE [LARGE SCALE GENOMIC DNA]</scope>
    <source>
        <strain evidence="4 5">LHW50302</strain>
    </source>
</reference>
<comment type="caution">
    <text evidence="4">The sequence shown here is derived from an EMBL/GenBank/DDBJ whole genome shotgun (WGS) entry which is preliminary data.</text>
</comment>
<protein>
    <submittedName>
        <fullName evidence="4">TetR/AcrR family transcriptional regulator</fullName>
    </submittedName>
</protein>
<evidence type="ECO:0000256" key="2">
    <source>
        <dbReference type="PROSITE-ProRule" id="PRU00335"/>
    </source>
</evidence>
<evidence type="ECO:0000256" key="1">
    <source>
        <dbReference type="ARBA" id="ARBA00023125"/>
    </source>
</evidence>
<evidence type="ECO:0000259" key="3">
    <source>
        <dbReference type="PROSITE" id="PS50977"/>
    </source>
</evidence>
<feature type="domain" description="HTH tetR-type" evidence="3">
    <location>
        <begin position="14"/>
        <end position="74"/>
    </location>
</feature>
<dbReference type="PRINTS" id="PR00455">
    <property type="entry name" value="HTHTETR"/>
</dbReference>
<keyword evidence="5" id="KW-1185">Reference proteome</keyword>
<dbReference type="InterPro" id="IPR001647">
    <property type="entry name" value="HTH_TetR"/>
</dbReference>
<evidence type="ECO:0000313" key="4">
    <source>
        <dbReference type="EMBL" id="RCG14871.1"/>
    </source>
</evidence>
<sequence length="189" mass="20565">MLTPAPQRQLSTADERRRTVLRTAVSAFADRGYFGTTTTDVAKRAGISQAYVYRLFPGKEALFVAVVEHCFARVRESLGDGVAAARGSGPQEVLDAMGDAYAQLIADRDLLLLQLHAQCAAAAEPAIREVVRTGYARLVEYVRGVSGAQEADVQRFFAVGMLCHLVVATDAHEVEAPWARTLSDGLRHY</sequence>
<dbReference type="GO" id="GO:0000976">
    <property type="term" value="F:transcription cis-regulatory region binding"/>
    <property type="evidence" value="ECO:0007669"/>
    <property type="project" value="TreeGrafter"/>
</dbReference>
<dbReference type="Gene3D" id="1.10.357.10">
    <property type="entry name" value="Tetracycline Repressor, domain 2"/>
    <property type="match status" value="1"/>
</dbReference>
<keyword evidence="1 2" id="KW-0238">DNA-binding</keyword>
<dbReference type="AlphaFoldDB" id="A0A367EA31"/>
<dbReference type="PANTHER" id="PTHR30055:SF146">
    <property type="entry name" value="HTH-TYPE TRANSCRIPTIONAL DUAL REGULATOR CECR"/>
    <property type="match status" value="1"/>
</dbReference>
<dbReference type="RefSeq" id="WP_114018436.1">
    <property type="nucleotide sequence ID" value="NZ_QOIM01000042.1"/>
</dbReference>
<dbReference type="Proteomes" id="UP000253507">
    <property type="component" value="Unassembled WGS sequence"/>
</dbReference>
<accession>A0A367EA31</accession>
<dbReference type="InterPro" id="IPR050109">
    <property type="entry name" value="HTH-type_TetR-like_transc_reg"/>
</dbReference>
<dbReference type="EMBL" id="QOIM01000042">
    <property type="protein sequence ID" value="RCG14871.1"/>
    <property type="molecule type" value="Genomic_DNA"/>
</dbReference>
<dbReference type="GO" id="GO:0003700">
    <property type="term" value="F:DNA-binding transcription factor activity"/>
    <property type="evidence" value="ECO:0007669"/>
    <property type="project" value="TreeGrafter"/>
</dbReference>
<proteinExistence type="predicted"/>
<dbReference type="Gene3D" id="1.10.10.60">
    <property type="entry name" value="Homeodomain-like"/>
    <property type="match status" value="1"/>
</dbReference>
<dbReference type="SUPFAM" id="SSF46689">
    <property type="entry name" value="Homeodomain-like"/>
    <property type="match status" value="1"/>
</dbReference>
<gene>
    <name evidence="4" type="ORF">DQ392_27715</name>
</gene>